<comment type="caution">
    <text evidence="1">The sequence shown here is derived from an EMBL/GenBank/DDBJ whole genome shotgun (WGS) entry which is preliminary data.</text>
</comment>
<keyword evidence="2" id="KW-1185">Reference proteome</keyword>
<gene>
    <name evidence="1" type="ORF">SCALIN_C13_0064</name>
</gene>
<sequence length="66" mass="7779">MANTERLLSTSEILRVLDIPSYRLDYLFKSRKLKAEDFTTLDNGHRIYKKSDINKIREALFEVSSK</sequence>
<dbReference type="AlphaFoldDB" id="A0A286TXE5"/>
<protein>
    <submittedName>
        <fullName evidence="1">Citrate synthase</fullName>
    </submittedName>
</protein>
<dbReference type="EMBL" id="BAOS01000013">
    <property type="protein sequence ID" value="GAX60552.1"/>
    <property type="molecule type" value="Genomic_DNA"/>
</dbReference>
<accession>A0A286TXE5</accession>
<evidence type="ECO:0000313" key="2">
    <source>
        <dbReference type="Proteomes" id="UP000218542"/>
    </source>
</evidence>
<dbReference type="OrthoDB" id="9886999at2"/>
<reference evidence="2" key="1">
    <citation type="journal article" date="2017" name="Environ. Microbiol. Rep.">
        <title>Genetic Diversity of Marine Anaerobic Ammonium-Oxidizing Bacteria as Revealed by Genomic and Proteomic Analyses of 'Candidatus Scalindua japonica'.</title>
        <authorList>
            <person name="Oshiki M."/>
            <person name="Mizuto K."/>
            <person name="Kimura Z."/>
            <person name="Kindaichi T."/>
            <person name="Satoh H."/>
            <person name="Okabe S."/>
        </authorList>
    </citation>
    <scope>NUCLEOTIDE SEQUENCE [LARGE SCALE GENOMIC DNA]</scope>
    <source>
        <strain evidence="2">husup-a2</strain>
    </source>
</reference>
<evidence type="ECO:0000313" key="1">
    <source>
        <dbReference type="EMBL" id="GAX60552.1"/>
    </source>
</evidence>
<name>A0A286TXE5_9BACT</name>
<dbReference type="RefSeq" id="WP_096893951.1">
    <property type="nucleotide sequence ID" value="NZ_BAOS01000013.1"/>
</dbReference>
<dbReference type="Proteomes" id="UP000218542">
    <property type="component" value="Unassembled WGS sequence"/>
</dbReference>
<proteinExistence type="predicted"/>
<organism evidence="1 2">
    <name type="scientific">Candidatus Scalindua japonica</name>
    <dbReference type="NCBI Taxonomy" id="1284222"/>
    <lineage>
        <taxon>Bacteria</taxon>
        <taxon>Pseudomonadati</taxon>
        <taxon>Planctomycetota</taxon>
        <taxon>Candidatus Brocadiia</taxon>
        <taxon>Candidatus Brocadiales</taxon>
        <taxon>Candidatus Scalinduaceae</taxon>
        <taxon>Candidatus Scalindua</taxon>
    </lineage>
</organism>